<evidence type="ECO:0000313" key="2">
    <source>
        <dbReference type="Proteomes" id="UP000553209"/>
    </source>
</evidence>
<accession>A0A7X6MCI6</accession>
<dbReference type="InterPro" id="IPR012467">
    <property type="entry name" value="DUF1684"/>
</dbReference>
<keyword evidence="2" id="KW-1185">Reference proteome</keyword>
<evidence type="ECO:0000313" key="1">
    <source>
        <dbReference type="EMBL" id="NKY98913.1"/>
    </source>
</evidence>
<protein>
    <submittedName>
        <fullName evidence="1">DUF1684 domain-containing protein</fullName>
    </submittedName>
</protein>
<dbReference type="InterPro" id="IPR032710">
    <property type="entry name" value="NTF2-like_dom_sf"/>
</dbReference>
<reference evidence="1 2" key="1">
    <citation type="submission" date="2020-04" db="EMBL/GenBank/DDBJ databases">
        <title>MicrobeNet Type strains.</title>
        <authorList>
            <person name="Nicholson A.C."/>
        </authorList>
    </citation>
    <scope>NUCLEOTIDE SEQUENCE [LARGE SCALE GENOMIC DNA]</scope>
    <source>
        <strain evidence="1 2">ATCC 23612</strain>
    </source>
</reference>
<comment type="caution">
    <text evidence="1">The sequence shown here is derived from an EMBL/GenBank/DDBJ whole genome shotgun (WGS) entry which is preliminary data.</text>
</comment>
<dbReference type="PANTHER" id="PTHR41913">
    <property type="entry name" value="DUF1684 DOMAIN-CONTAINING PROTEIN"/>
    <property type="match status" value="1"/>
</dbReference>
<dbReference type="Proteomes" id="UP000553209">
    <property type="component" value="Unassembled WGS sequence"/>
</dbReference>
<dbReference type="AlphaFoldDB" id="A0A7X6MCI6"/>
<sequence length="412" mass="44387">MSTEDSGHPGVPAEYATWRKSRWEEVAGPGGKAGTVQLAMVSHPEPGVPGLPGRWEVSASGVLTLTVTAADGVSVGGRPVTGAVEVESGSQVELADGRVCFVQGRGGTYGVVVWDPSAPVLTRLRDIARYPYDPSWVVDAEYRAVPGRTVEVGRLTSPRSKETVSAPGDLVVELGGREHTLVVLESVPGLRLAVFTDPSSGTDTPEIGRWLILPPDGGSTLRVDFNQVILPHHVFSTAFPCPVPLEANHLPVVVDAGERAPVLDERSRSTMTEPDKKGQDGIMEPELMEKAVQYLRHLEKFDFASMRAMCTDTATVWHNDGKGEQTIEENLEQLKQMSSGGGVVALRYDITRQFQKPDEVLQQHVLHINMPDGSGTELPVAMYFGFKGGLIDRIEEYANMTPPNEGGASDGS</sequence>
<dbReference type="RefSeq" id="WP_082768207.1">
    <property type="nucleotide sequence ID" value="NZ_JAAXPG010000012.1"/>
</dbReference>
<dbReference type="SUPFAM" id="SSF54427">
    <property type="entry name" value="NTF2-like"/>
    <property type="match status" value="1"/>
</dbReference>
<dbReference type="PANTHER" id="PTHR41913:SF1">
    <property type="entry name" value="DUF1684 DOMAIN-CONTAINING PROTEIN"/>
    <property type="match status" value="1"/>
</dbReference>
<dbReference type="EMBL" id="JAAXPG010000012">
    <property type="protein sequence ID" value="NKY98913.1"/>
    <property type="molecule type" value="Genomic_DNA"/>
</dbReference>
<proteinExistence type="predicted"/>
<organism evidence="1 2">
    <name type="scientific">Nocardiopsis alborubida</name>
    <dbReference type="NCBI Taxonomy" id="146802"/>
    <lineage>
        <taxon>Bacteria</taxon>
        <taxon>Bacillati</taxon>
        <taxon>Actinomycetota</taxon>
        <taxon>Actinomycetes</taxon>
        <taxon>Streptosporangiales</taxon>
        <taxon>Nocardiopsidaceae</taxon>
        <taxon>Nocardiopsis</taxon>
    </lineage>
</organism>
<dbReference type="Pfam" id="PF07920">
    <property type="entry name" value="DUF1684"/>
    <property type="match status" value="1"/>
</dbReference>
<gene>
    <name evidence="1" type="ORF">HGB44_14765</name>
</gene>
<name>A0A7X6MCI6_9ACTN</name>
<dbReference type="Gene3D" id="3.10.450.50">
    <property type="match status" value="1"/>
</dbReference>